<evidence type="ECO:0000313" key="4">
    <source>
        <dbReference type="Proteomes" id="UP001596191"/>
    </source>
</evidence>
<evidence type="ECO:0000256" key="2">
    <source>
        <dbReference type="SAM" id="MobiDB-lite"/>
    </source>
</evidence>
<reference evidence="4" key="1">
    <citation type="journal article" date="2019" name="Int. J. Syst. Evol. Microbiol.">
        <title>The Global Catalogue of Microorganisms (GCM) 10K type strain sequencing project: providing services to taxonomists for standard genome sequencing and annotation.</title>
        <authorList>
            <consortium name="The Broad Institute Genomics Platform"/>
            <consortium name="The Broad Institute Genome Sequencing Center for Infectious Disease"/>
            <person name="Wu L."/>
            <person name="Ma J."/>
        </authorList>
    </citation>
    <scope>NUCLEOTIDE SEQUENCE [LARGE SCALE GENOMIC DNA]</scope>
    <source>
        <strain evidence="4">CCM 8907</strain>
    </source>
</reference>
<feature type="coiled-coil region" evidence="1">
    <location>
        <begin position="204"/>
        <end position="238"/>
    </location>
</feature>
<feature type="region of interest" description="Disordered" evidence="2">
    <location>
        <begin position="85"/>
        <end position="136"/>
    </location>
</feature>
<feature type="compositionally biased region" description="Basic residues" evidence="2">
    <location>
        <begin position="85"/>
        <end position="97"/>
    </location>
</feature>
<keyword evidence="4" id="KW-1185">Reference proteome</keyword>
<organism evidence="3 4">
    <name type="scientific">Levilactobacillus tangyuanensis</name>
    <dbReference type="NCBI Taxonomy" id="2486021"/>
    <lineage>
        <taxon>Bacteria</taxon>
        <taxon>Bacillati</taxon>
        <taxon>Bacillota</taxon>
        <taxon>Bacilli</taxon>
        <taxon>Lactobacillales</taxon>
        <taxon>Lactobacillaceae</taxon>
        <taxon>Levilactobacillus</taxon>
    </lineage>
</organism>
<evidence type="ECO:0008006" key="5">
    <source>
        <dbReference type="Google" id="ProtNLM"/>
    </source>
</evidence>
<protein>
    <recommendedName>
        <fullName evidence="5">Bacterial Ig domain-containing protein</fullName>
    </recommendedName>
</protein>
<gene>
    <name evidence="3" type="ORF">ACFQET_09330</name>
</gene>
<sequence>MITASSSTRFVSKFSHIRVSKHKISGKTSRGATIQLLTAKSKQLAKTVSNRKGHFSIKLKHAKLTKLNFKLKASKHGFRSRWFKHSKTATKISRKKAPQSGSNKPVETPEQVKPVIPATVNPSPQPSTLPKYPATVEPTKSKEQLIQEKLKQLDDASNDAARIHAEFDSKLAPFNEKYLLIIRDFESTDKEIDKQRIDLQKAIISKDNDQIDKTNKELTKLKSEYEQKRKDYIAIQAEHDRLYSPISKAERLVIELKNEILELDPSYYPDMA</sequence>
<name>A0ABW1TR48_9LACO</name>
<dbReference type="Proteomes" id="UP001596191">
    <property type="component" value="Unassembled WGS sequence"/>
</dbReference>
<proteinExistence type="predicted"/>
<comment type="caution">
    <text evidence="3">The sequence shown here is derived from an EMBL/GenBank/DDBJ whole genome shotgun (WGS) entry which is preliminary data.</text>
</comment>
<keyword evidence="1" id="KW-0175">Coiled coil</keyword>
<evidence type="ECO:0000256" key="1">
    <source>
        <dbReference type="SAM" id="Coils"/>
    </source>
</evidence>
<accession>A0ABW1TR48</accession>
<evidence type="ECO:0000313" key="3">
    <source>
        <dbReference type="EMBL" id="MFC6275700.1"/>
    </source>
</evidence>
<dbReference type="EMBL" id="JBHSSJ010000014">
    <property type="protein sequence ID" value="MFC6275700.1"/>
    <property type="molecule type" value="Genomic_DNA"/>
</dbReference>